<dbReference type="PANTHER" id="PTHR34322:SF2">
    <property type="entry name" value="TRANSPOSASE IS200-LIKE DOMAIN-CONTAINING PROTEIN"/>
    <property type="match status" value="1"/>
</dbReference>
<evidence type="ECO:0000313" key="2">
    <source>
        <dbReference type="EMBL" id="OGF87219.1"/>
    </source>
</evidence>
<dbReference type="EMBL" id="MFIF01000006">
    <property type="protein sequence ID" value="OGF87219.1"/>
    <property type="molecule type" value="Genomic_DNA"/>
</dbReference>
<evidence type="ECO:0000313" key="3">
    <source>
        <dbReference type="Proteomes" id="UP000177346"/>
    </source>
</evidence>
<dbReference type="AlphaFoldDB" id="A0A1F5XH82"/>
<dbReference type="GO" id="GO:0004803">
    <property type="term" value="F:transposase activity"/>
    <property type="evidence" value="ECO:0007669"/>
    <property type="project" value="InterPro"/>
</dbReference>
<organism evidence="2 3">
    <name type="scientific">Candidatus Giovannonibacteria bacterium RIFCSPLOWO2_01_FULL_46_32</name>
    <dbReference type="NCBI Taxonomy" id="1798353"/>
    <lineage>
        <taxon>Bacteria</taxon>
        <taxon>Candidatus Giovannoniibacteriota</taxon>
    </lineage>
</organism>
<dbReference type="GO" id="GO:0003677">
    <property type="term" value="F:DNA binding"/>
    <property type="evidence" value="ECO:0007669"/>
    <property type="project" value="InterPro"/>
</dbReference>
<feature type="domain" description="Transposase IS200-like" evidence="1">
    <location>
        <begin position="7"/>
        <end position="154"/>
    </location>
</feature>
<dbReference type="SUPFAM" id="SSF143422">
    <property type="entry name" value="Transposase IS200-like"/>
    <property type="match status" value="1"/>
</dbReference>
<protein>
    <recommendedName>
        <fullName evidence="1">Transposase IS200-like domain-containing protein</fullName>
    </recommendedName>
</protein>
<dbReference type="GO" id="GO:0006313">
    <property type="term" value="P:DNA transposition"/>
    <property type="evidence" value="ECO:0007669"/>
    <property type="project" value="InterPro"/>
</dbReference>
<dbReference type="InterPro" id="IPR002686">
    <property type="entry name" value="Transposase_17"/>
</dbReference>
<reference evidence="2 3" key="1">
    <citation type="journal article" date="2016" name="Nat. Commun.">
        <title>Thousands of microbial genomes shed light on interconnected biogeochemical processes in an aquifer system.</title>
        <authorList>
            <person name="Anantharaman K."/>
            <person name="Brown C.T."/>
            <person name="Hug L.A."/>
            <person name="Sharon I."/>
            <person name="Castelle C.J."/>
            <person name="Probst A.J."/>
            <person name="Thomas B.C."/>
            <person name="Singh A."/>
            <person name="Wilkins M.J."/>
            <person name="Karaoz U."/>
            <person name="Brodie E.L."/>
            <person name="Williams K.H."/>
            <person name="Hubbard S.S."/>
            <person name="Banfield J.F."/>
        </authorList>
    </citation>
    <scope>NUCLEOTIDE SEQUENCE [LARGE SCALE GENOMIC DNA]</scope>
</reference>
<dbReference type="PANTHER" id="PTHR34322">
    <property type="entry name" value="TRANSPOSASE, Y1_TNP DOMAIN-CONTAINING"/>
    <property type="match status" value="1"/>
</dbReference>
<sequence length="224" mass="26290">MRKTPIAQGEHYHIYNRGNNKQLIFIDERDWIRLLFSIVYLQSPISFNNIGRQVSCFVKNGIFNVSAEEQADIEKHKSVELINFVLMPNHFHLTVRELKEGGIAEYMQRASCGHTKYFNIRYNKSGHLFQGPYKAVHIGNNDQLLYLSTYIHRNPKELGEWKNKLEIYPWSSLRDYIGKNRWGALLQKNVIINQFKSVNEYKKFVSTSTAKKLKSELDSDLFLD</sequence>
<dbReference type="Gene3D" id="3.30.70.1290">
    <property type="entry name" value="Transposase IS200-like"/>
    <property type="match status" value="1"/>
</dbReference>
<gene>
    <name evidence="2" type="ORF">A3B19_03210</name>
</gene>
<comment type="caution">
    <text evidence="2">The sequence shown here is derived from an EMBL/GenBank/DDBJ whole genome shotgun (WGS) entry which is preliminary data.</text>
</comment>
<dbReference type="Proteomes" id="UP000177346">
    <property type="component" value="Unassembled WGS sequence"/>
</dbReference>
<evidence type="ECO:0000259" key="1">
    <source>
        <dbReference type="SMART" id="SM01321"/>
    </source>
</evidence>
<dbReference type="Pfam" id="PF01797">
    <property type="entry name" value="Y1_Tnp"/>
    <property type="match status" value="1"/>
</dbReference>
<dbReference type="SMART" id="SM01321">
    <property type="entry name" value="Y1_Tnp"/>
    <property type="match status" value="1"/>
</dbReference>
<name>A0A1F5XH82_9BACT</name>
<dbReference type="InterPro" id="IPR036515">
    <property type="entry name" value="Transposase_17_sf"/>
</dbReference>
<accession>A0A1F5XH82</accession>
<proteinExistence type="predicted"/>